<feature type="domain" description="C2H2-type" evidence="13">
    <location>
        <begin position="634"/>
        <end position="661"/>
    </location>
</feature>
<feature type="region of interest" description="Disordered" evidence="12">
    <location>
        <begin position="850"/>
        <end position="871"/>
    </location>
</feature>
<evidence type="ECO:0000256" key="7">
    <source>
        <dbReference type="ARBA" id="ARBA00023015"/>
    </source>
</evidence>
<dbReference type="PROSITE" id="PS00028">
    <property type="entry name" value="ZINC_FINGER_C2H2_1"/>
    <property type="match status" value="17"/>
</dbReference>
<evidence type="ECO:0000313" key="15">
    <source>
        <dbReference type="Proteomes" id="UP000245119"/>
    </source>
</evidence>
<keyword evidence="9" id="KW-0804">Transcription</keyword>
<feature type="domain" description="C2H2-type" evidence="13">
    <location>
        <begin position="578"/>
        <end position="605"/>
    </location>
</feature>
<dbReference type="FunFam" id="3.30.160.60:FF:002343">
    <property type="entry name" value="Zinc finger protein 33A"/>
    <property type="match status" value="1"/>
</dbReference>
<evidence type="ECO:0000256" key="9">
    <source>
        <dbReference type="ARBA" id="ARBA00023163"/>
    </source>
</evidence>
<dbReference type="FunFam" id="3.30.160.60:FF:000690">
    <property type="entry name" value="Zinc finger protein 354C"/>
    <property type="match status" value="1"/>
</dbReference>
<feature type="domain" description="C2H2-type" evidence="13">
    <location>
        <begin position="1035"/>
        <end position="1062"/>
    </location>
</feature>
<feature type="domain" description="C2H2-type" evidence="13">
    <location>
        <begin position="139"/>
        <end position="166"/>
    </location>
</feature>
<dbReference type="PANTHER" id="PTHR16515:SF49">
    <property type="entry name" value="GASTRULA ZINC FINGER PROTEIN XLCGF49.1-LIKE-RELATED"/>
    <property type="match status" value="1"/>
</dbReference>
<keyword evidence="15" id="KW-1185">Reference proteome</keyword>
<keyword evidence="10" id="KW-0539">Nucleus</keyword>
<comment type="subcellular location">
    <subcellularLocation>
        <location evidence="2">Nucleus</location>
    </subcellularLocation>
</comment>
<protein>
    <recommendedName>
        <fullName evidence="13">C2H2-type domain-containing protein</fullName>
    </recommendedName>
</protein>
<evidence type="ECO:0000259" key="13">
    <source>
        <dbReference type="PROSITE" id="PS50157"/>
    </source>
</evidence>
<evidence type="ECO:0000256" key="10">
    <source>
        <dbReference type="ARBA" id="ARBA00023242"/>
    </source>
</evidence>
<proteinExistence type="predicted"/>
<dbReference type="FunFam" id="3.30.160.60:FF:000065">
    <property type="entry name" value="B-cell CLL/lymphoma 6, member B"/>
    <property type="match status" value="1"/>
</dbReference>
<feature type="domain" description="C2H2-type" evidence="13">
    <location>
        <begin position="1084"/>
        <end position="1111"/>
    </location>
</feature>
<dbReference type="InterPro" id="IPR050331">
    <property type="entry name" value="Zinc_finger"/>
</dbReference>
<feature type="region of interest" description="Disordered" evidence="12">
    <location>
        <begin position="280"/>
        <end position="303"/>
    </location>
</feature>
<keyword evidence="5 11" id="KW-0863">Zinc-finger</keyword>
<dbReference type="GO" id="GO:0005634">
    <property type="term" value="C:nucleus"/>
    <property type="evidence" value="ECO:0007669"/>
    <property type="project" value="UniProtKB-SubCell"/>
</dbReference>
<dbReference type="GO" id="GO:0010468">
    <property type="term" value="P:regulation of gene expression"/>
    <property type="evidence" value="ECO:0007669"/>
    <property type="project" value="TreeGrafter"/>
</dbReference>
<evidence type="ECO:0000256" key="1">
    <source>
        <dbReference type="ARBA" id="ARBA00003767"/>
    </source>
</evidence>
<evidence type="ECO:0000313" key="14">
    <source>
        <dbReference type="EMBL" id="PVD36313.1"/>
    </source>
</evidence>
<dbReference type="InterPro" id="IPR036236">
    <property type="entry name" value="Znf_C2H2_sf"/>
</dbReference>
<dbReference type="AlphaFoldDB" id="A0A2T7PSA8"/>
<dbReference type="EMBL" id="PZQS01000002">
    <property type="protein sequence ID" value="PVD36313.1"/>
    <property type="molecule type" value="Genomic_DNA"/>
</dbReference>
<evidence type="ECO:0000256" key="3">
    <source>
        <dbReference type="ARBA" id="ARBA00022723"/>
    </source>
</evidence>
<dbReference type="Pfam" id="PF13912">
    <property type="entry name" value="zf-C2H2_6"/>
    <property type="match status" value="1"/>
</dbReference>
<dbReference type="Gene3D" id="3.30.160.60">
    <property type="entry name" value="Classic Zinc Finger"/>
    <property type="match status" value="11"/>
</dbReference>
<dbReference type="PROSITE" id="PS50157">
    <property type="entry name" value="ZINC_FINGER_C2H2_2"/>
    <property type="match status" value="16"/>
</dbReference>
<feature type="domain" description="C2H2-type" evidence="13">
    <location>
        <begin position="550"/>
        <end position="577"/>
    </location>
</feature>
<feature type="domain" description="C2H2-type" evidence="13">
    <location>
        <begin position="1127"/>
        <end position="1154"/>
    </location>
</feature>
<dbReference type="FunFam" id="3.30.160.60:FF:000030">
    <property type="entry name" value="Zinc finger protein 628"/>
    <property type="match status" value="1"/>
</dbReference>
<evidence type="ECO:0000256" key="11">
    <source>
        <dbReference type="PROSITE-ProRule" id="PRU00042"/>
    </source>
</evidence>
<evidence type="ECO:0000256" key="12">
    <source>
        <dbReference type="SAM" id="MobiDB-lite"/>
    </source>
</evidence>
<feature type="compositionally biased region" description="Low complexity" evidence="12">
    <location>
        <begin position="283"/>
        <end position="303"/>
    </location>
</feature>
<comment type="caution">
    <text evidence="14">The sequence shown here is derived from an EMBL/GenBank/DDBJ whole genome shotgun (WGS) entry which is preliminary data.</text>
</comment>
<keyword evidence="8" id="KW-0238">DNA-binding</keyword>
<name>A0A2T7PSA8_POMCA</name>
<feature type="domain" description="C2H2-type" evidence="13">
    <location>
        <begin position="795"/>
        <end position="822"/>
    </location>
</feature>
<dbReference type="Proteomes" id="UP000245119">
    <property type="component" value="Linkage Group LG2"/>
</dbReference>
<feature type="domain" description="C2H2-type" evidence="13">
    <location>
        <begin position="663"/>
        <end position="690"/>
    </location>
</feature>
<reference evidence="14 15" key="1">
    <citation type="submission" date="2018-04" db="EMBL/GenBank/DDBJ databases">
        <title>The genome of golden apple snail Pomacea canaliculata provides insight into stress tolerance and invasive adaptation.</title>
        <authorList>
            <person name="Liu C."/>
            <person name="Liu B."/>
            <person name="Ren Y."/>
            <person name="Zhang Y."/>
            <person name="Wang H."/>
            <person name="Li S."/>
            <person name="Jiang F."/>
            <person name="Yin L."/>
            <person name="Zhang G."/>
            <person name="Qian W."/>
            <person name="Fan W."/>
        </authorList>
    </citation>
    <scope>NUCLEOTIDE SEQUENCE [LARGE SCALE GENOMIC DNA]</scope>
    <source>
        <strain evidence="14">SZHN2017</strain>
        <tissue evidence="14">Muscle</tissue>
    </source>
</reference>
<dbReference type="SMART" id="SM00355">
    <property type="entry name" value="ZnF_C2H2"/>
    <property type="match status" value="17"/>
</dbReference>
<organism evidence="14 15">
    <name type="scientific">Pomacea canaliculata</name>
    <name type="common">Golden apple snail</name>
    <dbReference type="NCBI Taxonomy" id="400727"/>
    <lineage>
        <taxon>Eukaryota</taxon>
        <taxon>Metazoa</taxon>
        <taxon>Spiralia</taxon>
        <taxon>Lophotrochozoa</taxon>
        <taxon>Mollusca</taxon>
        <taxon>Gastropoda</taxon>
        <taxon>Caenogastropoda</taxon>
        <taxon>Architaenioglossa</taxon>
        <taxon>Ampullarioidea</taxon>
        <taxon>Ampullariidae</taxon>
        <taxon>Pomacea</taxon>
    </lineage>
</organism>
<dbReference type="PANTHER" id="PTHR16515">
    <property type="entry name" value="PR DOMAIN ZINC FINGER PROTEIN"/>
    <property type="match status" value="1"/>
</dbReference>
<feature type="domain" description="C2H2-type" evidence="13">
    <location>
        <begin position="1249"/>
        <end position="1276"/>
    </location>
</feature>
<gene>
    <name evidence="14" type="ORF">C0Q70_03292</name>
</gene>
<keyword evidence="4" id="KW-0677">Repeat</keyword>
<evidence type="ECO:0000256" key="2">
    <source>
        <dbReference type="ARBA" id="ARBA00004123"/>
    </source>
</evidence>
<accession>A0A2T7PSA8</accession>
<keyword evidence="6" id="KW-0862">Zinc</keyword>
<feature type="domain" description="C2H2-type" evidence="13">
    <location>
        <begin position="1221"/>
        <end position="1248"/>
    </location>
</feature>
<dbReference type="InterPro" id="IPR013087">
    <property type="entry name" value="Znf_C2H2_type"/>
</dbReference>
<dbReference type="FunFam" id="3.30.160.60:FF:000446">
    <property type="entry name" value="Zinc finger protein"/>
    <property type="match status" value="1"/>
</dbReference>
<evidence type="ECO:0000256" key="8">
    <source>
        <dbReference type="ARBA" id="ARBA00023125"/>
    </source>
</evidence>
<dbReference type="SUPFAM" id="SSF57667">
    <property type="entry name" value="beta-beta-alpha zinc fingers"/>
    <property type="match status" value="9"/>
</dbReference>
<evidence type="ECO:0000256" key="4">
    <source>
        <dbReference type="ARBA" id="ARBA00022737"/>
    </source>
</evidence>
<keyword evidence="3" id="KW-0479">Metal-binding</keyword>
<dbReference type="Pfam" id="PF00096">
    <property type="entry name" value="zf-C2H2"/>
    <property type="match status" value="6"/>
</dbReference>
<feature type="domain" description="C2H2-type" evidence="13">
    <location>
        <begin position="111"/>
        <end position="138"/>
    </location>
</feature>
<feature type="domain" description="C2H2-type" evidence="13">
    <location>
        <begin position="825"/>
        <end position="847"/>
    </location>
</feature>
<dbReference type="OrthoDB" id="3437960at2759"/>
<dbReference type="GO" id="GO:0008270">
    <property type="term" value="F:zinc ion binding"/>
    <property type="evidence" value="ECO:0007669"/>
    <property type="project" value="UniProtKB-KW"/>
</dbReference>
<dbReference type="FunFam" id="3.30.160.60:FF:000303">
    <property type="entry name" value="Zinc finger protein 41"/>
    <property type="match status" value="1"/>
</dbReference>
<evidence type="ECO:0000256" key="6">
    <source>
        <dbReference type="ARBA" id="ARBA00022833"/>
    </source>
</evidence>
<comment type="function">
    <text evidence="1">May be involved in transcriptional regulation.</text>
</comment>
<feature type="domain" description="C2H2-type" evidence="13">
    <location>
        <begin position="606"/>
        <end position="633"/>
    </location>
</feature>
<dbReference type="FunFam" id="3.30.160.60:FF:000097">
    <property type="entry name" value="Zinc finger protein"/>
    <property type="match status" value="1"/>
</dbReference>
<evidence type="ECO:0000256" key="5">
    <source>
        <dbReference type="ARBA" id="ARBA00022771"/>
    </source>
</evidence>
<keyword evidence="7" id="KW-0805">Transcription regulation</keyword>
<sequence length="1278" mass="142391">MSYLTLREADPVRTELLVSDNTTKPQVFMLKARERRVAMSVMGNSSSSLEVNVKLGLQVPAVQSKDNMDIELKPVKVQVQKICKVLEQILKMGKQSELAIHTRIHTGEKPFECPKCKRRFVRLGHLKEHMRCHTGEKPYMCSKCGMTFSCSSNMKRHLKIHEHNKQFSAKKRAHRQTADPSSLCTMIPCTLYPILAPESNHNENHDDHMIANEISQKQEAVLCDADIVVNVDDHTQRPLKTANGDCIQIVLNKDGAPTRAVSTGVKAGIPLQCNSAQRLKATSPESISEAQASPSSTSAQNSSEVAHVHVVTIEGQGANESGAAITVVADGQDASCPQIQNDGSNLLVLDWSFLLEEFNSNSQLAQASLVAQGLATASASTSGVSPVHHTLSAVTLPLSVNDLHQSDILKPITITIPHMQVSDYSLQQQENNPGAGVDEVAAASAAIETTSMPPLPAVSAVSSVLSASQQPCLAAQMLFFPESKQQEVQEISGSDTFSALAKYIVTGSGPHHKMITVPVQQATVSAQQVTTPLQQTSVPVQQATQKDKPWQCDVCQLTFSRHWYMTVHRNAHFRQKSFSCNVCGATFPRVGNLNRHMRVHTGERPFKCEVCLSTFSTKYRLGEHQRRHKGIKPFRCETCNGSFTDSSSLRRHQHTHKGDNLLHACKVCGAGFNTSHSLSFHMHVHNRDKEEGASSFEKGITLDEEEATARDMLIIPIEEAKPETPCVLKKTSKEGSVSFICSVCFKNFRFSAACRQHIMCHTGSRPFACKECGAKFSRKADTKRHMKIHLRANPHRCKECGNTFMSKSKLVLHAESHIDLSERIHQCGQCMETFSCKTVLHIHQQSHLRGSHRKTVHNTSPQDEIQEKGVDKDCDPSHCQTFEEEVDKDCDASHCKVSEEGVDKDCDESHCKTLEDHLDAETLYGKATTQAKRNGFKNDLTEIHNENKAEDQLVSSETFNLGRKETSSGASLVSKSIRTPRREAARRQQVLMSSVIAELKRNLSSDNEITKRQSRKQKVLPSSLGKKLPKASKQYRCDQCKAEYTSKPRFLVHLRAHSEEYSLKCPQSLSTASRKRVNTGGKKRECSLCGLLFATRKNLHAHRLVHQAKSMSFQHHLQHHSRNIARYKCSKCDACFKSQMNLTQHLRSHNSDIQNLQKTRTSSLPSSSSKLQLSNQPKHCEKRLVEMQRRLELGEIAFRCHVCKLEVKSKQALTAHLSVHPLCAQCGIAFHHACDLSTHMRTHTGEKPYTCHTCSLSFAKNSQLRLHQRKHSAEAAQL</sequence>
<feature type="compositionally biased region" description="Low complexity" evidence="12">
    <location>
        <begin position="1162"/>
        <end position="1173"/>
    </location>
</feature>
<feature type="domain" description="C2H2-type" evidence="13">
    <location>
        <begin position="767"/>
        <end position="794"/>
    </location>
</feature>
<feature type="region of interest" description="Disordered" evidence="12">
    <location>
        <begin position="1006"/>
        <end position="1027"/>
    </location>
</feature>
<feature type="region of interest" description="Disordered" evidence="12">
    <location>
        <begin position="1154"/>
        <end position="1173"/>
    </location>
</feature>
<feature type="domain" description="C2H2-type" evidence="13">
    <location>
        <begin position="739"/>
        <end position="766"/>
    </location>
</feature>
<dbReference type="GO" id="GO:1990837">
    <property type="term" value="F:sequence-specific double-stranded DNA binding"/>
    <property type="evidence" value="ECO:0007669"/>
    <property type="project" value="UniProtKB-ARBA"/>
</dbReference>